<dbReference type="Pfam" id="PF01494">
    <property type="entry name" value="FAD_binding_3"/>
    <property type="match status" value="1"/>
</dbReference>
<evidence type="ECO:0000313" key="3">
    <source>
        <dbReference type="EMBL" id="KIG16154.1"/>
    </source>
</evidence>
<evidence type="ECO:0000259" key="1">
    <source>
        <dbReference type="Pfam" id="PF01494"/>
    </source>
</evidence>
<dbReference type="Pfam" id="PF21688">
    <property type="entry name" value="FAD-depend_C"/>
    <property type="match status" value="1"/>
</dbReference>
<protein>
    <submittedName>
        <fullName evidence="3">NAD(FAD)-utilizing dehydrogenase</fullName>
    </submittedName>
</protein>
<accession>A0A0C1ZER3</accession>
<evidence type="ECO:0000313" key="4">
    <source>
        <dbReference type="Proteomes" id="UP000031599"/>
    </source>
</evidence>
<dbReference type="InterPro" id="IPR036188">
    <property type="entry name" value="FAD/NAD-bd_sf"/>
</dbReference>
<dbReference type="Gene3D" id="3.50.50.60">
    <property type="entry name" value="FAD/NAD(P)-binding domain"/>
    <property type="match status" value="2"/>
</dbReference>
<dbReference type="GO" id="GO:0071949">
    <property type="term" value="F:FAD binding"/>
    <property type="evidence" value="ECO:0007669"/>
    <property type="project" value="InterPro"/>
</dbReference>
<dbReference type="EMBL" id="JMCC02000042">
    <property type="protein sequence ID" value="KIG16154.1"/>
    <property type="molecule type" value="Genomic_DNA"/>
</dbReference>
<dbReference type="PANTHER" id="PTHR42842:SF3">
    <property type="entry name" value="FAD_NAD(P)-BINDING OXIDOREDUCTASE FAMILY PROTEIN"/>
    <property type="match status" value="1"/>
</dbReference>
<dbReference type="PANTHER" id="PTHR42842">
    <property type="entry name" value="FAD/NAD(P)-BINDING OXIDOREDUCTASE"/>
    <property type="match status" value="1"/>
</dbReference>
<dbReference type="AlphaFoldDB" id="A0A0C1ZER3"/>
<dbReference type="SUPFAM" id="SSF51905">
    <property type="entry name" value="FAD/NAD(P)-binding domain"/>
    <property type="match status" value="1"/>
</dbReference>
<dbReference type="InterPro" id="IPR028348">
    <property type="entry name" value="FAD-binding_protein"/>
</dbReference>
<dbReference type="InterPro" id="IPR049516">
    <property type="entry name" value="FAD-depend_C"/>
</dbReference>
<name>A0A0C1ZER3_9BACT</name>
<dbReference type="Proteomes" id="UP000031599">
    <property type="component" value="Unassembled WGS sequence"/>
</dbReference>
<dbReference type="Gene3D" id="3.30.70.2700">
    <property type="match status" value="1"/>
</dbReference>
<feature type="domain" description="FAD-binding" evidence="1">
    <location>
        <begin position="98"/>
        <end position="136"/>
    </location>
</feature>
<organism evidence="3 4">
    <name type="scientific">Enhygromyxa salina</name>
    <dbReference type="NCBI Taxonomy" id="215803"/>
    <lineage>
        <taxon>Bacteria</taxon>
        <taxon>Pseudomonadati</taxon>
        <taxon>Myxococcota</taxon>
        <taxon>Polyangia</taxon>
        <taxon>Nannocystales</taxon>
        <taxon>Nannocystaceae</taxon>
        <taxon>Enhygromyxa</taxon>
    </lineage>
</organism>
<reference evidence="3 4" key="1">
    <citation type="submission" date="2014-12" db="EMBL/GenBank/DDBJ databases">
        <title>Genome assembly of Enhygromyxa salina DSM 15201.</title>
        <authorList>
            <person name="Sharma G."/>
            <person name="Subramanian S."/>
        </authorList>
    </citation>
    <scope>NUCLEOTIDE SEQUENCE [LARGE SCALE GENOMIC DNA]</scope>
    <source>
        <strain evidence="3 4">DSM 15201</strain>
    </source>
</reference>
<dbReference type="InterPro" id="IPR002938">
    <property type="entry name" value="FAD-bd"/>
</dbReference>
<proteinExistence type="predicted"/>
<gene>
    <name evidence="3" type="ORF">DB30_04872</name>
</gene>
<dbReference type="PRINTS" id="PR00419">
    <property type="entry name" value="ADXRDTASE"/>
</dbReference>
<dbReference type="PIRSF" id="PIRSF038984">
    <property type="entry name" value="FAD_binding_protein"/>
    <property type="match status" value="1"/>
</dbReference>
<feature type="domain" description="FAD-dependent protein C-terminal" evidence="2">
    <location>
        <begin position="284"/>
        <end position="481"/>
    </location>
</feature>
<comment type="caution">
    <text evidence="3">The sequence shown here is derived from an EMBL/GenBank/DDBJ whole genome shotgun (WGS) entry which is preliminary data.</text>
</comment>
<evidence type="ECO:0000259" key="2">
    <source>
        <dbReference type="Pfam" id="PF21688"/>
    </source>
</evidence>
<sequence length="542" mass="57556">MGAYDRQKNRVPSASVPKLVDVLLDPDAFADAEHLRRAAARKAKLRPREVRHVVVRRRSVDARGGQVRIRAQVEVFTHEPPAAARPRAWELPTLTGESRVVILGAGPAGLFAALALARAGVRSLILERGQAVSQRRRDVADLSARGVLHADSNYCFGEGGAGTFSDGKLYTRAHKRGPVEEILKVLVAHGAPMDLLVDARPHIGTNRLPGVVTSLREQLERAGVQVQFGARAVGLLHKDRVVTGVELHGGDRIDAQAVIVATGHSARDVVRFVRDAGAQVTFKPFALGVRVEHSQAAIDRIQYGGWAGHPVLGAASYRLVQRVGDTSVFSFCMCPGGHIVPAATDPDGQVVNGWSPSSRRGRFANSGFVAEVGAPQLLEAGLDPADPLAGIELQRRYETAAYSAGGGAFVGPAQGLLDLVQGRYTPDLPACSYPRGVTSVRLDELLGPFAAPIQAALRQVAQTMPEFLSPEALAVGVESRTSAPYRIERDPTSLQSPSLAGLYPCGEGGGFAGGIMSAALDGVRVAQAWLQSDAAVREARPH</sequence>